<reference evidence="1" key="1">
    <citation type="submission" date="2014-11" db="EMBL/GenBank/DDBJ databases">
        <authorList>
            <person name="Amaro Gonzalez C."/>
        </authorList>
    </citation>
    <scope>NUCLEOTIDE SEQUENCE</scope>
</reference>
<proteinExistence type="predicted"/>
<reference evidence="1" key="2">
    <citation type="journal article" date="2015" name="Fish Shellfish Immunol.">
        <title>Early steps in the European eel (Anguilla anguilla)-Vibrio vulnificus interaction in the gills: Role of the RtxA13 toxin.</title>
        <authorList>
            <person name="Callol A."/>
            <person name="Pajuelo D."/>
            <person name="Ebbesson L."/>
            <person name="Teles M."/>
            <person name="MacKenzie S."/>
            <person name="Amaro C."/>
        </authorList>
    </citation>
    <scope>NUCLEOTIDE SEQUENCE</scope>
</reference>
<accession>A0A0E9SKB1</accession>
<organism evidence="1">
    <name type="scientific">Anguilla anguilla</name>
    <name type="common">European freshwater eel</name>
    <name type="synonym">Muraena anguilla</name>
    <dbReference type="NCBI Taxonomy" id="7936"/>
    <lineage>
        <taxon>Eukaryota</taxon>
        <taxon>Metazoa</taxon>
        <taxon>Chordata</taxon>
        <taxon>Craniata</taxon>
        <taxon>Vertebrata</taxon>
        <taxon>Euteleostomi</taxon>
        <taxon>Actinopterygii</taxon>
        <taxon>Neopterygii</taxon>
        <taxon>Teleostei</taxon>
        <taxon>Anguilliformes</taxon>
        <taxon>Anguillidae</taxon>
        <taxon>Anguilla</taxon>
    </lineage>
</organism>
<dbReference type="AlphaFoldDB" id="A0A0E9SKB1"/>
<sequence length="35" mass="3811">MDLWLICEVDRKAPPPAGGEWLGSLENVSVSVRSV</sequence>
<dbReference type="EMBL" id="GBXM01067452">
    <property type="protein sequence ID" value="JAH41125.1"/>
    <property type="molecule type" value="Transcribed_RNA"/>
</dbReference>
<evidence type="ECO:0000313" key="1">
    <source>
        <dbReference type="EMBL" id="JAH41125.1"/>
    </source>
</evidence>
<protein>
    <submittedName>
        <fullName evidence="1">Uncharacterized protein</fullName>
    </submittedName>
</protein>
<name>A0A0E9SKB1_ANGAN</name>